<gene>
    <name evidence="1" type="ORF">BJ212DRAFT_386931</name>
</gene>
<dbReference type="GeneID" id="64637088"/>
<dbReference type="Proteomes" id="UP000807769">
    <property type="component" value="Unassembled WGS sequence"/>
</dbReference>
<name>A0A9P7E8L6_9AGAM</name>
<accession>A0A9P7E8L6</accession>
<sequence length="71" mass="7837">MFLKASKHAFPVARCQLCLLHQPVLSKLALIPPSIGSIDTSLFGDFLRTTINSTKNWCFSCNQTVLHGCCL</sequence>
<dbReference type="EMBL" id="JABBWG010000022">
    <property type="protein sequence ID" value="KAG1813987.1"/>
    <property type="molecule type" value="Genomic_DNA"/>
</dbReference>
<dbReference type="AlphaFoldDB" id="A0A9P7E8L6"/>
<evidence type="ECO:0000313" key="1">
    <source>
        <dbReference type="EMBL" id="KAG1813987.1"/>
    </source>
</evidence>
<proteinExistence type="predicted"/>
<keyword evidence="2" id="KW-1185">Reference proteome</keyword>
<evidence type="ECO:0000313" key="2">
    <source>
        <dbReference type="Proteomes" id="UP000807769"/>
    </source>
</evidence>
<reference evidence="1" key="1">
    <citation type="journal article" date="2020" name="New Phytol.">
        <title>Comparative genomics reveals dynamic genome evolution in host specialist ectomycorrhizal fungi.</title>
        <authorList>
            <person name="Lofgren L.A."/>
            <person name="Nguyen N.H."/>
            <person name="Vilgalys R."/>
            <person name="Ruytinx J."/>
            <person name="Liao H.L."/>
            <person name="Branco S."/>
            <person name="Kuo A."/>
            <person name="LaButti K."/>
            <person name="Lipzen A."/>
            <person name="Andreopoulos W."/>
            <person name="Pangilinan J."/>
            <person name="Riley R."/>
            <person name="Hundley H."/>
            <person name="Na H."/>
            <person name="Barry K."/>
            <person name="Grigoriev I.V."/>
            <person name="Stajich J.E."/>
            <person name="Kennedy P.G."/>
        </authorList>
    </citation>
    <scope>NUCLEOTIDE SEQUENCE</scope>
    <source>
        <strain evidence="1">MN1</strain>
    </source>
</reference>
<protein>
    <submittedName>
        <fullName evidence="1">Uncharacterized protein</fullName>
    </submittedName>
</protein>
<comment type="caution">
    <text evidence="1">The sequence shown here is derived from an EMBL/GenBank/DDBJ whole genome shotgun (WGS) entry which is preliminary data.</text>
</comment>
<organism evidence="1 2">
    <name type="scientific">Suillus subaureus</name>
    <dbReference type="NCBI Taxonomy" id="48587"/>
    <lineage>
        <taxon>Eukaryota</taxon>
        <taxon>Fungi</taxon>
        <taxon>Dikarya</taxon>
        <taxon>Basidiomycota</taxon>
        <taxon>Agaricomycotina</taxon>
        <taxon>Agaricomycetes</taxon>
        <taxon>Agaricomycetidae</taxon>
        <taxon>Boletales</taxon>
        <taxon>Suillineae</taxon>
        <taxon>Suillaceae</taxon>
        <taxon>Suillus</taxon>
    </lineage>
</organism>
<dbReference type="RefSeq" id="XP_041191623.1">
    <property type="nucleotide sequence ID" value="XM_041343072.1"/>
</dbReference>